<dbReference type="GO" id="GO:0005509">
    <property type="term" value="F:calcium ion binding"/>
    <property type="evidence" value="ECO:0007669"/>
    <property type="project" value="InterPro"/>
</dbReference>
<evidence type="ECO:0000313" key="5">
    <source>
        <dbReference type="Proteomes" id="UP000306196"/>
    </source>
</evidence>
<feature type="chain" id="PRO_5024358564" evidence="2">
    <location>
        <begin position="20"/>
        <end position="148"/>
    </location>
</feature>
<proteinExistence type="predicted"/>
<sequence length="148" mass="15749">MKIATLLFFGVLTSSVTLATAQDKGKPKGPGGDRPVPPEVLEKFDADKDGKLSPEERKAAREAREKEFDKDGDGKLNQEEKAAMQEAGRAKMLERFDKDGDGKLSEEERASMPRPPRGEGPPDGGKKGKKGPPDGAKGPKGPPDGGKP</sequence>
<dbReference type="RefSeq" id="WP_138084671.1">
    <property type="nucleotide sequence ID" value="NZ_VAUV01000002.1"/>
</dbReference>
<dbReference type="InterPro" id="IPR011992">
    <property type="entry name" value="EF-hand-dom_pair"/>
</dbReference>
<evidence type="ECO:0000256" key="1">
    <source>
        <dbReference type="SAM" id="MobiDB-lite"/>
    </source>
</evidence>
<organism evidence="4 5">
    <name type="scientific">Phragmitibacter flavus</name>
    <dbReference type="NCBI Taxonomy" id="2576071"/>
    <lineage>
        <taxon>Bacteria</taxon>
        <taxon>Pseudomonadati</taxon>
        <taxon>Verrucomicrobiota</taxon>
        <taxon>Verrucomicrobiia</taxon>
        <taxon>Verrucomicrobiales</taxon>
        <taxon>Verrucomicrobiaceae</taxon>
        <taxon>Phragmitibacter</taxon>
    </lineage>
</organism>
<feature type="signal peptide" evidence="2">
    <location>
        <begin position="1"/>
        <end position="19"/>
    </location>
</feature>
<accession>A0A5R8KK46</accession>
<keyword evidence="5" id="KW-1185">Reference proteome</keyword>
<feature type="domain" description="EF-hand" evidence="3">
    <location>
        <begin position="40"/>
        <end position="56"/>
    </location>
</feature>
<dbReference type="EMBL" id="VAUV01000002">
    <property type="protein sequence ID" value="TLD72315.1"/>
    <property type="molecule type" value="Genomic_DNA"/>
</dbReference>
<evidence type="ECO:0000256" key="2">
    <source>
        <dbReference type="SAM" id="SignalP"/>
    </source>
</evidence>
<dbReference type="InterPro" id="IPR002048">
    <property type="entry name" value="EF_hand_dom"/>
</dbReference>
<dbReference type="OrthoDB" id="199766at2"/>
<feature type="domain" description="EF-hand" evidence="3">
    <location>
        <begin position="92"/>
        <end position="108"/>
    </location>
</feature>
<comment type="caution">
    <text evidence="4">The sequence shown here is derived from an EMBL/GenBank/DDBJ whole genome shotgun (WGS) entry which is preliminary data.</text>
</comment>
<evidence type="ECO:0000313" key="4">
    <source>
        <dbReference type="EMBL" id="TLD72315.1"/>
    </source>
</evidence>
<keyword evidence="2" id="KW-0732">Signal</keyword>
<dbReference type="Gene3D" id="1.10.238.10">
    <property type="entry name" value="EF-hand"/>
    <property type="match status" value="2"/>
</dbReference>
<dbReference type="Pfam" id="PF13202">
    <property type="entry name" value="EF-hand_5"/>
    <property type="match status" value="3"/>
</dbReference>
<dbReference type="CDD" id="cd00051">
    <property type="entry name" value="EFh"/>
    <property type="match status" value="1"/>
</dbReference>
<evidence type="ECO:0000259" key="3">
    <source>
        <dbReference type="Pfam" id="PF13202"/>
    </source>
</evidence>
<name>A0A5R8KK46_9BACT</name>
<dbReference type="AlphaFoldDB" id="A0A5R8KK46"/>
<feature type="compositionally biased region" description="Basic and acidic residues" evidence="1">
    <location>
        <begin position="40"/>
        <end position="111"/>
    </location>
</feature>
<gene>
    <name evidence="4" type="ORF">FEM03_02880</name>
</gene>
<reference evidence="4 5" key="1">
    <citation type="submission" date="2019-05" db="EMBL/GenBank/DDBJ databases">
        <title>Verrucobacter flavum gen. nov., sp. nov. a new member of the family Verrucomicrobiaceae.</title>
        <authorList>
            <person name="Szuroczki S."/>
            <person name="Abbaszade G."/>
            <person name="Szabo A."/>
            <person name="Felfoldi T."/>
            <person name="Schumann P."/>
            <person name="Boka K."/>
            <person name="Keki Z."/>
            <person name="Toumi M."/>
            <person name="Toth E."/>
        </authorList>
    </citation>
    <scope>NUCLEOTIDE SEQUENCE [LARGE SCALE GENOMIC DNA]</scope>
    <source>
        <strain evidence="4 5">MG-N-17</strain>
    </source>
</reference>
<protein>
    <submittedName>
        <fullName evidence="4">EF-hand domain-containing protein</fullName>
    </submittedName>
</protein>
<feature type="region of interest" description="Disordered" evidence="1">
    <location>
        <begin position="20"/>
        <end position="148"/>
    </location>
</feature>
<dbReference type="Proteomes" id="UP000306196">
    <property type="component" value="Unassembled WGS sequence"/>
</dbReference>
<feature type="domain" description="EF-hand" evidence="3">
    <location>
        <begin position="66"/>
        <end position="80"/>
    </location>
</feature>
<dbReference type="SUPFAM" id="SSF47473">
    <property type="entry name" value="EF-hand"/>
    <property type="match status" value="1"/>
</dbReference>